<dbReference type="AlphaFoldDB" id="A0AAQ1P0P7"/>
<keyword evidence="1" id="KW-0472">Membrane</keyword>
<dbReference type="Proteomes" id="UP000234460">
    <property type="component" value="Chromosome LMANV2"/>
</dbReference>
<gene>
    <name evidence="2" type="ORF">LMANV2_460002</name>
</gene>
<proteinExistence type="predicted"/>
<keyword evidence="2" id="KW-0449">Lipoprotein</keyword>
<name>A0AAQ1P0P7_LEPIR</name>
<sequence length="320" mass="36125">MFQSKMYQKVNLRIFFYLIVLSFLSCSFIPSKTKVIPISGGVEITLPFYVKGGFRFIQLSLSPDQKPLRFLVDTGSRFSFLDERYFTELDSKKRIAVSYPGGKDDSYRKIKTIQLFHNVFPIFKDITVYSHNFSGHLELDGIIGIDSLYDKIIILEYPTQIRFLEILDGKLSSISNLSGLERDAEPLRFVSGLPVLEVNYGTQDKSLLILDTGAEPSVLELPSPLPGIVEETFSSRSVSVLNFQGKVVNIRTRFVRKLCLIPTSICVEDLEILPSGLPVELSKPTNGIRIQGVLGVNWLNKHRILLDMKRSLIGIVGKDR</sequence>
<evidence type="ECO:0000256" key="1">
    <source>
        <dbReference type="SAM" id="Phobius"/>
    </source>
</evidence>
<dbReference type="InterPro" id="IPR021109">
    <property type="entry name" value="Peptidase_aspartic_dom_sf"/>
</dbReference>
<reference evidence="2 3" key="1">
    <citation type="submission" date="2017-11" db="EMBL/GenBank/DDBJ databases">
        <authorList>
            <person name="Lechat P."/>
        </authorList>
    </citation>
    <scope>NUCLEOTIDE SEQUENCE [LARGE SCALE GENOMIC DNA]</scope>
    <source>
        <strain evidence="2">L495</strain>
    </source>
</reference>
<organism evidence="2 3">
    <name type="scientific">Leptospira interrogans serovar Manilae</name>
    <dbReference type="NCBI Taxonomy" id="214675"/>
    <lineage>
        <taxon>Bacteria</taxon>
        <taxon>Pseudomonadati</taxon>
        <taxon>Spirochaetota</taxon>
        <taxon>Spirochaetia</taxon>
        <taxon>Leptospirales</taxon>
        <taxon>Leptospiraceae</taxon>
        <taxon>Leptospira</taxon>
    </lineage>
</organism>
<keyword evidence="1" id="KW-0812">Transmembrane</keyword>
<accession>A0AAQ1P0P7</accession>
<comment type="caution">
    <text evidence="2">The sequence shown here is derived from an EMBL/GenBank/DDBJ whole genome shotgun (WGS) entry which is preliminary data.</text>
</comment>
<dbReference type="SUPFAM" id="SSF50630">
    <property type="entry name" value="Acid proteases"/>
    <property type="match status" value="1"/>
</dbReference>
<dbReference type="EMBL" id="OEJX01000041">
    <property type="protein sequence ID" value="SOR62351.1"/>
    <property type="molecule type" value="Genomic_DNA"/>
</dbReference>
<evidence type="ECO:0000313" key="2">
    <source>
        <dbReference type="EMBL" id="SOR62351.1"/>
    </source>
</evidence>
<evidence type="ECO:0000313" key="3">
    <source>
        <dbReference type="Proteomes" id="UP000234460"/>
    </source>
</evidence>
<protein>
    <submittedName>
        <fullName evidence="2">Lipoprotein</fullName>
    </submittedName>
</protein>
<dbReference type="PROSITE" id="PS51257">
    <property type="entry name" value="PROKAR_LIPOPROTEIN"/>
    <property type="match status" value="1"/>
</dbReference>
<feature type="transmembrane region" description="Helical" evidence="1">
    <location>
        <begin position="12"/>
        <end position="30"/>
    </location>
</feature>
<dbReference type="Gene3D" id="2.40.70.10">
    <property type="entry name" value="Acid Proteases"/>
    <property type="match status" value="1"/>
</dbReference>
<keyword evidence="1" id="KW-1133">Transmembrane helix</keyword>